<protein>
    <submittedName>
        <fullName evidence="1">Polyphosphate glucokinase</fullName>
    </submittedName>
</protein>
<dbReference type="Proteomes" id="UP000050454">
    <property type="component" value="Unassembled WGS sequence"/>
</dbReference>
<dbReference type="InterPro" id="IPR000600">
    <property type="entry name" value="ROK"/>
</dbReference>
<evidence type="ECO:0000313" key="1">
    <source>
        <dbReference type="EMBL" id="KPM49908.1"/>
    </source>
</evidence>
<dbReference type="NCBIfam" id="NF045942">
    <property type="entry name" value="PolPhglucPhase"/>
    <property type="match status" value="1"/>
</dbReference>
<dbReference type="PATRIC" id="fig|1605367.3.peg.2329"/>
<gene>
    <name evidence="1" type="ORF">AFM12_04895</name>
</gene>
<organism evidence="1 2">
    <name type="scientific">Jiulongibacter sediminis</name>
    <dbReference type="NCBI Taxonomy" id="1605367"/>
    <lineage>
        <taxon>Bacteria</taxon>
        <taxon>Pseudomonadati</taxon>
        <taxon>Bacteroidota</taxon>
        <taxon>Cytophagia</taxon>
        <taxon>Cytophagales</taxon>
        <taxon>Leadbetterellaceae</taxon>
        <taxon>Jiulongibacter</taxon>
    </lineage>
</organism>
<dbReference type="GO" id="GO:0016301">
    <property type="term" value="F:kinase activity"/>
    <property type="evidence" value="ECO:0007669"/>
    <property type="project" value="UniProtKB-KW"/>
</dbReference>
<dbReference type="STRING" id="1605367.AFM12_04895"/>
<dbReference type="PANTHER" id="PTHR18964:SF146">
    <property type="entry name" value="POLYPHOSPHATE GLUCOKINASE"/>
    <property type="match status" value="1"/>
</dbReference>
<dbReference type="AlphaFoldDB" id="A0A0N8HAE0"/>
<dbReference type="Gene3D" id="3.30.420.40">
    <property type="match status" value="2"/>
</dbReference>
<dbReference type="Pfam" id="PF00480">
    <property type="entry name" value="ROK"/>
    <property type="match status" value="1"/>
</dbReference>
<dbReference type="CDD" id="cd24058">
    <property type="entry name" value="ASKHA_NBD_ROK_PPGK"/>
    <property type="match status" value="1"/>
</dbReference>
<dbReference type="PANTHER" id="PTHR18964">
    <property type="entry name" value="ROK (REPRESSOR, ORF, KINASE) FAMILY"/>
    <property type="match status" value="1"/>
</dbReference>
<dbReference type="OrthoDB" id="9810372at2"/>
<dbReference type="EMBL" id="LGTQ01000005">
    <property type="protein sequence ID" value="KPM49908.1"/>
    <property type="molecule type" value="Genomic_DNA"/>
</dbReference>
<comment type="caution">
    <text evidence="1">The sequence shown here is derived from an EMBL/GenBank/DDBJ whole genome shotgun (WGS) entry which is preliminary data.</text>
</comment>
<sequence>MQLFGIDVGGSGIKGAPVDLETGELAADRFRVETPRPATPEAMAQAVKKLVDHFNWKGPIGVGFPTIVANGQCRSQSNLHKDWVNVHIDELFNKVCGNDFKVINDADAAGLAEMEYGAGKGEGGLVVTVTLGTGIGSGVFYNGELIPNFEFGHLRYKKHKPVEKYAADSIRKKKKLRLVEWAERLDYFFDYVNRVCSPDLIIVGGGASKKWAELEPMLNTNVNLKVAETRNEAGIIGAAMASKGMK</sequence>
<evidence type="ECO:0000313" key="2">
    <source>
        <dbReference type="Proteomes" id="UP000050454"/>
    </source>
</evidence>
<proteinExistence type="predicted"/>
<dbReference type="SUPFAM" id="SSF53067">
    <property type="entry name" value="Actin-like ATPase domain"/>
    <property type="match status" value="1"/>
</dbReference>
<keyword evidence="1" id="KW-0418">Kinase</keyword>
<dbReference type="RefSeq" id="WP_055144450.1">
    <property type="nucleotide sequence ID" value="NZ_JXSZ01000005.1"/>
</dbReference>
<keyword evidence="2" id="KW-1185">Reference proteome</keyword>
<accession>A0A0N8HAE0</accession>
<keyword evidence="1" id="KW-0808">Transferase</keyword>
<reference evidence="1 2" key="1">
    <citation type="submission" date="2015-07" db="EMBL/GenBank/DDBJ databases">
        <title>The draft genome sequence of Leadbetterella sp. JN14-9.</title>
        <authorList>
            <person name="Liu Y."/>
            <person name="Du J."/>
            <person name="Shao Z."/>
        </authorList>
    </citation>
    <scope>NUCLEOTIDE SEQUENCE [LARGE SCALE GENOMIC DNA]</scope>
    <source>
        <strain evidence="1 2">JN14-9</strain>
    </source>
</reference>
<dbReference type="InterPro" id="IPR043129">
    <property type="entry name" value="ATPase_NBD"/>
</dbReference>
<name>A0A0N8HAE0_9BACT</name>